<dbReference type="PANTHER" id="PTHR36503">
    <property type="entry name" value="BLR2520 PROTEIN"/>
    <property type="match status" value="1"/>
</dbReference>
<evidence type="ECO:0000313" key="3">
    <source>
        <dbReference type="Proteomes" id="UP000215059"/>
    </source>
</evidence>
<proteinExistence type="predicted"/>
<dbReference type="PANTHER" id="PTHR36503:SF1">
    <property type="entry name" value="BLR2520 PROTEIN"/>
    <property type="match status" value="1"/>
</dbReference>
<dbReference type="Gene3D" id="3.10.180.10">
    <property type="entry name" value="2,3-Dihydroxybiphenyl 1,2-Dioxygenase, domain 1"/>
    <property type="match status" value="1"/>
</dbReference>
<dbReference type="AlphaFoldDB" id="A0A235F629"/>
<protein>
    <submittedName>
        <fullName evidence="2">Glyoxalase</fullName>
    </submittedName>
</protein>
<dbReference type="Proteomes" id="UP000215059">
    <property type="component" value="Unassembled WGS sequence"/>
</dbReference>
<dbReference type="CDD" id="cd06587">
    <property type="entry name" value="VOC"/>
    <property type="match status" value="1"/>
</dbReference>
<dbReference type="EMBL" id="NOII01000011">
    <property type="protein sequence ID" value="OYD56730.1"/>
    <property type="molecule type" value="Genomic_DNA"/>
</dbReference>
<dbReference type="InterPro" id="IPR004360">
    <property type="entry name" value="Glyas_Fos-R_dOase_dom"/>
</dbReference>
<accession>A0A235F629</accession>
<dbReference type="RefSeq" id="WP_094253745.1">
    <property type="nucleotide sequence ID" value="NZ_JBHLXL010000002.1"/>
</dbReference>
<name>A0A235F629_9BACL</name>
<organism evidence="2 3">
    <name type="scientific">Fictibacillus aquaticus</name>
    <dbReference type="NCBI Taxonomy" id="2021314"/>
    <lineage>
        <taxon>Bacteria</taxon>
        <taxon>Bacillati</taxon>
        <taxon>Bacillota</taxon>
        <taxon>Bacilli</taxon>
        <taxon>Bacillales</taxon>
        <taxon>Fictibacillaceae</taxon>
        <taxon>Fictibacillus</taxon>
    </lineage>
</organism>
<sequence>MKLGAFSVSLTVKDISKSKAFYENLGFETLGGELANNWLIMKNGDTVIGLFQGMFEKNILTFNPGWNQNAENLDSYTDVRDIQKQLLEQGVTLQTKADETTEGPAHITLEDPDGNVILIDQHR</sequence>
<dbReference type="InterPro" id="IPR029068">
    <property type="entry name" value="Glyas_Bleomycin-R_OHBP_Dase"/>
</dbReference>
<dbReference type="OrthoDB" id="2719609at2"/>
<gene>
    <name evidence="2" type="ORF">CGZ90_17120</name>
</gene>
<dbReference type="Pfam" id="PF00903">
    <property type="entry name" value="Glyoxalase"/>
    <property type="match status" value="1"/>
</dbReference>
<keyword evidence="3" id="KW-1185">Reference proteome</keyword>
<comment type="caution">
    <text evidence="2">The sequence shown here is derived from an EMBL/GenBank/DDBJ whole genome shotgun (WGS) entry which is preliminary data.</text>
</comment>
<reference evidence="2 3" key="1">
    <citation type="submission" date="2017-07" db="EMBL/GenBank/DDBJ databases">
        <title>Fictibacillus sp. nov. GDSW-R2A3 Genome sequencing and assembly.</title>
        <authorList>
            <person name="Mayilraj S."/>
        </authorList>
    </citation>
    <scope>NUCLEOTIDE SEQUENCE [LARGE SCALE GENOMIC DNA]</scope>
    <source>
        <strain evidence="2 3">GDSW-R2A3</strain>
    </source>
</reference>
<evidence type="ECO:0000313" key="2">
    <source>
        <dbReference type="EMBL" id="OYD56730.1"/>
    </source>
</evidence>
<evidence type="ECO:0000259" key="1">
    <source>
        <dbReference type="Pfam" id="PF00903"/>
    </source>
</evidence>
<dbReference type="SUPFAM" id="SSF54593">
    <property type="entry name" value="Glyoxalase/Bleomycin resistance protein/Dihydroxybiphenyl dioxygenase"/>
    <property type="match status" value="1"/>
</dbReference>
<feature type="domain" description="Glyoxalase/fosfomycin resistance/dioxygenase" evidence="1">
    <location>
        <begin position="8"/>
        <end position="117"/>
    </location>
</feature>